<protein>
    <recommendedName>
        <fullName evidence="1">Adaptor protein ClpS core domain-containing protein</fullName>
    </recommendedName>
</protein>
<keyword evidence="3" id="KW-1185">Reference proteome</keyword>
<organism evidence="2 3">
    <name type="scientific">Piscinibacter terrae</name>
    <dbReference type="NCBI Taxonomy" id="2496871"/>
    <lineage>
        <taxon>Bacteria</taxon>
        <taxon>Pseudomonadati</taxon>
        <taxon>Pseudomonadota</taxon>
        <taxon>Betaproteobacteria</taxon>
        <taxon>Burkholderiales</taxon>
        <taxon>Sphaerotilaceae</taxon>
        <taxon>Piscinibacter</taxon>
    </lineage>
</organism>
<comment type="caution">
    <text evidence="2">The sequence shown here is derived from an EMBL/GenBank/DDBJ whole genome shotgun (WGS) entry which is preliminary data.</text>
</comment>
<sequence length="233" mass="25991">MGLLNQFLDLIFPGRFRPERWEPESIDDSGPLNTDHDLAEFLLLQPSVQALLGECGVDPVHVLERVRARPSEIGWDSREALRVILHTGTGMHPDRHVAQYLMLLCLGSDSVRQALTLPGHSAGDVPFRLAHGIGKNADPGSETPAWDPRRLRIWDDNISPMEMVVLRLRETFGLDQEQAVQLMLKVHHSGTAVLDVPDGRSSDEFCRHANQRWRDAGLALFCDPAPMNASDQA</sequence>
<dbReference type="Pfam" id="PF02617">
    <property type="entry name" value="ClpS"/>
    <property type="match status" value="1"/>
</dbReference>
<dbReference type="InterPro" id="IPR014719">
    <property type="entry name" value="Ribosomal_bL12_C/ClpS-like"/>
</dbReference>
<reference evidence="2 3" key="2">
    <citation type="submission" date="2018-12" db="EMBL/GenBank/DDBJ databases">
        <title>Rhizobacter gummiphilus sp. nov., a rubber-degrading bacterium isolated from the soil of a botanical garden in Japan.</title>
        <authorList>
            <person name="Shunsuke S.S."/>
        </authorList>
    </citation>
    <scope>NUCLEOTIDE SEQUENCE [LARGE SCALE GENOMIC DNA]</scope>
    <source>
        <strain evidence="2 3">S-16</strain>
    </source>
</reference>
<evidence type="ECO:0000259" key="1">
    <source>
        <dbReference type="Pfam" id="PF02617"/>
    </source>
</evidence>
<dbReference type="Proteomes" id="UP000267464">
    <property type="component" value="Unassembled WGS sequence"/>
</dbReference>
<gene>
    <name evidence="2" type="ORF">DZC73_29115</name>
</gene>
<dbReference type="RefSeq" id="WP_124543933.1">
    <property type="nucleotide sequence ID" value="NZ_QUSW01000013.1"/>
</dbReference>
<dbReference type="AlphaFoldDB" id="A0A3N7HJR0"/>
<dbReference type="Gene3D" id="3.30.1390.10">
    <property type="match status" value="1"/>
</dbReference>
<accession>A0A3N7HJR0</accession>
<evidence type="ECO:0000313" key="3">
    <source>
        <dbReference type="Proteomes" id="UP000267464"/>
    </source>
</evidence>
<dbReference type="InterPro" id="IPR003769">
    <property type="entry name" value="ClpS_core"/>
</dbReference>
<proteinExistence type="predicted"/>
<name>A0A3N7HJR0_9BURK</name>
<dbReference type="EMBL" id="QUSW01000013">
    <property type="protein sequence ID" value="RQP21196.1"/>
    <property type="molecule type" value="Genomic_DNA"/>
</dbReference>
<dbReference type="SUPFAM" id="SSF54736">
    <property type="entry name" value="ClpS-like"/>
    <property type="match status" value="1"/>
</dbReference>
<reference evidence="2 3" key="1">
    <citation type="submission" date="2018-08" db="EMBL/GenBank/DDBJ databases">
        <authorList>
            <person name="Khan S.A."/>
            <person name="Jeon C.O."/>
            <person name="Chun B.H."/>
            <person name="Jeong S.E."/>
        </authorList>
    </citation>
    <scope>NUCLEOTIDE SEQUENCE [LARGE SCALE GENOMIC DNA]</scope>
    <source>
        <strain evidence="2 3">S-16</strain>
    </source>
</reference>
<dbReference type="OrthoDB" id="162238at2"/>
<dbReference type="GO" id="GO:0030163">
    <property type="term" value="P:protein catabolic process"/>
    <property type="evidence" value="ECO:0007669"/>
    <property type="project" value="InterPro"/>
</dbReference>
<feature type="domain" description="Adaptor protein ClpS core" evidence="1">
    <location>
        <begin position="152"/>
        <end position="219"/>
    </location>
</feature>
<evidence type="ECO:0000313" key="2">
    <source>
        <dbReference type="EMBL" id="RQP21196.1"/>
    </source>
</evidence>